<dbReference type="GO" id="GO:0005829">
    <property type="term" value="C:cytosol"/>
    <property type="evidence" value="ECO:0007669"/>
    <property type="project" value="TreeGrafter"/>
</dbReference>
<dbReference type="EMBL" id="ML995478">
    <property type="protein sequence ID" value="KAF2145122.1"/>
    <property type="molecule type" value="Genomic_DNA"/>
</dbReference>
<dbReference type="AlphaFoldDB" id="A0A6A6BLZ1"/>
<evidence type="ECO:0000313" key="8">
    <source>
        <dbReference type="Proteomes" id="UP000799438"/>
    </source>
</evidence>
<feature type="domain" description="Amidohydrolase-related" evidence="6">
    <location>
        <begin position="92"/>
        <end position="388"/>
    </location>
</feature>
<reference evidence="7" key="1">
    <citation type="journal article" date="2020" name="Stud. Mycol.">
        <title>101 Dothideomycetes genomes: a test case for predicting lifestyles and emergence of pathogens.</title>
        <authorList>
            <person name="Haridas S."/>
            <person name="Albert R."/>
            <person name="Binder M."/>
            <person name="Bloem J."/>
            <person name="Labutti K."/>
            <person name="Salamov A."/>
            <person name="Andreopoulos B."/>
            <person name="Baker S."/>
            <person name="Barry K."/>
            <person name="Bills G."/>
            <person name="Bluhm B."/>
            <person name="Cannon C."/>
            <person name="Castanera R."/>
            <person name="Culley D."/>
            <person name="Daum C."/>
            <person name="Ezra D."/>
            <person name="Gonzalez J."/>
            <person name="Henrissat B."/>
            <person name="Kuo A."/>
            <person name="Liang C."/>
            <person name="Lipzen A."/>
            <person name="Lutzoni F."/>
            <person name="Magnuson J."/>
            <person name="Mondo S."/>
            <person name="Nolan M."/>
            <person name="Ohm R."/>
            <person name="Pangilinan J."/>
            <person name="Park H.-J."/>
            <person name="Ramirez L."/>
            <person name="Alfaro M."/>
            <person name="Sun H."/>
            <person name="Tritt A."/>
            <person name="Yoshinaga Y."/>
            <person name="Zwiers L.-H."/>
            <person name="Turgeon B."/>
            <person name="Goodwin S."/>
            <person name="Spatafora J."/>
            <person name="Crous P."/>
            <person name="Grigoriev I."/>
        </authorList>
    </citation>
    <scope>NUCLEOTIDE SEQUENCE</scope>
    <source>
        <strain evidence="7">CBS 121167</strain>
    </source>
</reference>
<dbReference type="InterPro" id="IPR051607">
    <property type="entry name" value="Metallo-dep_hydrolases"/>
</dbReference>
<keyword evidence="2" id="KW-0479">Metal-binding</keyword>
<dbReference type="PANTHER" id="PTHR11271:SF6">
    <property type="entry name" value="GUANINE DEAMINASE"/>
    <property type="match status" value="1"/>
</dbReference>
<evidence type="ECO:0000313" key="7">
    <source>
        <dbReference type="EMBL" id="KAF2145122.1"/>
    </source>
</evidence>
<keyword evidence="3" id="KW-0378">Hydrolase</keyword>
<evidence type="ECO:0000256" key="2">
    <source>
        <dbReference type="ARBA" id="ARBA00022723"/>
    </source>
</evidence>
<dbReference type="Pfam" id="PF01979">
    <property type="entry name" value="Amidohydro_1"/>
    <property type="match status" value="1"/>
</dbReference>
<accession>A0A6A6BLZ1</accession>
<dbReference type="InterPro" id="IPR011059">
    <property type="entry name" value="Metal-dep_hydrolase_composite"/>
</dbReference>
<dbReference type="GO" id="GO:0008270">
    <property type="term" value="F:zinc ion binding"/>
    <property type="evidence" value="ECO:0007669"/>
    <property type="project" value="TreeGrafter"/>
</dbReference>
<keyword evidence="4" id="KW-0862">Zinc</keyword>
<dbReference type="PANTHER" id="PTHR11271">
    <property type="entry name" value="GUANINE DEAMINASE"/>
    <property type="match status" value="1"/>
</dbReference>
<sequence>MPATAVTPPEAAAARPISKALYVGPFVHSVSLQDLDICATGAIGVDENGIIAFVERDVQNSDAAAAQLLGAKGGDWPGARVVRIRHAAGFFFPGFIDTHIHASQYPNAGLFGTSTLLDWLTTYTFPAESSLSSLPLAHRVYSRCVARTLSHGTTTAAYYATIHVPATALLARLCLAAGQRAFVGRVCMDAPAPRCPDWYRDADSAAALAATHDAIAAVQALDAGRGLVAPILTPRFAPACERDTLAALGQLLQRSPGLLAQTHVAENAGEIAWVKELFPEAAHYVDVYGRAGLLGPRTVLAHAVHVSAEERAELARTGTKVAHCPASNTALGSGAAGVRRLLDAGVTVGLGTDVSAGASVSVLEAVRHAVWASRHRAIMDAEEVASGASGASKESSGKQNGHTETDSSSCCNGNGNADPDRAKLTHAEALYLATRGGAAVLSLADKVGGFAVGMEWDAQMVGLNALASSPTTTEGEMGGVGDTGDLDIPVDVFGTESLADCVAKWVYGGDERNTLAVWVRGRAVRVRQGVVV</sequence>
<comment type="cofactor">
    <cofactor evidence="1">
        <name>Zn(2+)</name>
        <dbReference type="ChEBI" id="CHEBI:29105"/>
    </cofactor>
</comment>
<evidence type="ECO:0000259" key="6">
    <source>
        <dbReference type="Pfam" id="PF01979"/>
    </source>
</evidence>
<organism evidence="7 8">
    <name type="scientific">Aplosporella prunicola CBS 121167</name>
    <dbReference type="NCBI Taxonomy" id="1176127"/>
    <lineage>
        <taxon>Eukaryota</taxon>
        <taxon>Fungi</taxon>
        <taxon>Dikarya</taxon>
        <taxon>Ascomycota</taxon>
        <taxon>Pezizomycotina</taxon>
        <taxon>Dothideomycetes</taxon>
        <taxon>Dothideomycetes incertae sedis</taxon>
        <taxon>Botryosphaeriales</taxon>
        <taxon>Aplosporellaceae</taxon>
        <taxon>Aplosporella</taxon>
    </lineage>
</organism>
<evidence type="ECO:0000256" key="3">
    <source>
        <dbReference type="ARBA" id="ARBA00022801"/>
    </source>
</evidence>
<proteinExistence type="predicted"/>
<dbReference type="RefSeq" id="XP_033400834.1">
    <property type="nucleotide sequence ID" value="XM_033538763.1"/>
</dbReference>
<dbReference type="Gene3D" id="3.20.20.140">
    <property type="entry name" value="Metal-dependent hydrolases"/>
    <property type="match status" value="1"/>
</dbReference>
<feature type="region of interest" description="Disordered" evidence="5">
    <location>
        <begin position="383"/>
        <end position="414"/>
    </location>
</feature>
<dbReference type="InterPro" id="IPR032466">
    <property type="entry name" value="Metal_Hydrolase"/>
</dbReference>
<dbReference type="Gene3D" id="2.30.40.10">
    <property type="entry name" value="Urease, subunit C, domain 1"/>
    <property type="match status" value="1"/>
</dbReference>
<dbReference type="SUPFAM" id="SSF51338">
    <property type="entry name" value="Composite domain of metallo-dependent hydrolases"/>
    <property type="match status" value="1"/>
</dbReference>
<evidence type="ECO:0000256" key="1">
    <source>
        <dbReference type="ARBA" id="ARBA00001947"/>
    </source>
</evidence>
<gene>
    <name evidence="7" type="ORF">K452DRAFT_265757</name>
</gene>
<evidence type="ECO:0000256" key="5">
    <source>
        <dbReference type="SAM" id="MobiDB-lite"/>
    </source>
</evidence>
<dbReference type="GO" id="GO:0008892">
    <property type="term" value="F:guanine deaminase activity"/>
    <property type="evidence" value="ECO:0007669"/>
    <property type="project" value="TreeGrafter"/>
</dbReference>
<feature type="compositionally biased region" description="Polar residues" evidence="5">
    <location>
        <begin position="399"/>
        <end position="414"/>
    </location>
</feature>
<dbReference type="SUPFAM" id="SSF51556">
    <property type="entry name" value="Metallo-dependent hydrolases"/>
    <property type="match status" value="1"/>
</dbReference>
<evidence type="ECO:0000256" key="4">
    <source>
        <dbReference type="ARBA" id="ARBA00022833"/>
    </source>
</evidence>
<dbReference type="OrthoDB" id="194468at2759"/>
<keyword evidence="8" id="KW-1185">Reference proteome</keyword>
<dbReference type="GO" id="GO:0046098">
    <property type="term" value="P:guanine metabolic process"/>
    <property type="evidence" value="ECO:0007669"/>
    <property type="project" value="TreeGrafter"/>
</dbReference>
<dbReference type="InterPro" id="IPR006680">
    <property type="entry name" value="Amidohydro-rel"/>
</dbReference>
<dbReference type="GeneID" id="54296259"/>
<protein>
    <recommendedName>
        <fullName evidence="6">Amidohydrolase-related domain-containing protein</fullName>
    </recommendedName>
</protein>
<name>A0A6A6BLZ1_9PEZI</name>
<feature type="compositionally biased region" description="Low complexity" evidence="5">
    <location>
        <begin position="384"/>
        <end position="398"/>
    </location>
</feature>
<dbReference type="Proteomes" id="UP000799438">
    <property type="component" value="Unassembled WGS sequence"/>
</dbReference>